<dbReference type="RefSeq" id="XP_016600330.1">
    <property type="nucleotide sequence ID" value="XM_016746614.1"/>
</dbReference>
<dbReference type="AlphaFoldDB" id="A0A0A2JU89"/>
<dbReference type="EMBL" id="JQFZ01000110">
    <property type="protein sequence ID" value="KGO58989.1"/>
    <property type="molecule type" value="Genomic_DNA"/>
</dbReference>
<dbReference type="GeneID" id="27682034"/>
<accession>A0A0A2JU89</accession>
<evidence type="ECO:0000313" key="1">
    <source>
        <dbReference type="EMBL" id="KGO58989.1"/>
    </source>
</evidence>
<dbReference type="HOGENOM" id="CLU_077197_0_0_1"/>
<dbReference type="STRING" id="27334.A0A0A2JU89"/>
<sequence length="249" mass="27609">MASMPQRPVRPPPPCPSWVYSNNSDTHVAKDRCWFGQDYIPFKSHVTDIAGGSVEVIGMGTVNLTTMVSPAQTHPNPHGSLRLKNVLHAPAMLCNIIGSPVSDDYTVIYGPNSSDMSGFIVRNANGCIVAYFKPKGEGPGLYQVQLGQPPLGHEFGISPLCPNGLYMIHAFWSQRERHRFEILKASGLTRASGVEPLTLAERNWFGKQRMSEQAVTLAYGLNPDRREHREEGRAIMRILKSQTENEPKI</sequence>
<dbReference type="PANTHER" id="PTHR40628:SF1">
    <property type="entry name" value="CHROMO DOMAIN-CONTAINING PROTEIN"/>
    <property type="match status" value="1"/>
</dbReference>
<reference evidence="1 2" key="1">
    <citation type="journal article" date="2015" name="Mol. Plant Microbe Interact.">
        <title>Genome, transcriptome, and functional analyses of Penicillium expansum provide new insights into secondary metabolism and pathogenicity.</title>
        <authorList>
            <person name="Ballester A.R."/>
            <person name="Marcet-Houben M."/>
            <person name="Levin E."/>
            <person name="Sela N."/>
            <person name="Selma-Lazaro C."/>
            <person name="Carmona L."/>
            <person name="Wisniewski M."/>
            <person name="Droby S."/>
            <person name="Gonzalez-Candelas L."/>
            <person name="Gabaldon T."/>
        </authorList>
    </citation>
    <scope>NUCLEOTIDE SEQUENCE [LARGE SCALE GENOMIC DNA]</scope>
    <source>
        <strain evidence="1 2">MD-8</strain>
    </source>
</reference>
<keyword evidence="2" id="KW-1185">Reference proteome</keyword>
<protein>
    <submittedName>
        <fullName evidence="1">Uncharacterized protein</fullName>
    </submittedName>
</protein>
<comment type="caution">
    <text evidence="1">The sequence shown here is derived from an EMBL/GenBank/DDBJ whole genome shotgun (WGS) entry which is preliminary data.</text>
</comment>
<evidence type="ECO:0000313" key="2">
    <source>
        <dbReference type="Proteomes" id="UP000030143"/>
    </source>
</evidence>
<dbReference type="VEuPathDB" id="FungiDB:PEXP_063890"/>
<organism evidence="1 2">
    <name type="scientific">Penicillium expansum</name>
    <name type="common">Blue mold rot fungus</name>
    <dbReference type="NCBI Taxonomy" id="27334"/>
    <lineage>
        <taxon>Eukaryota</taxon>
        <taxon>Fungi</taxon>
        <taxon>Dikarya</taxon>
        <taxon>Ascomycota</taxon>
        <taxon>Pezizomycotina</taxon>
        <taxon>Eurotiomycetes</taxon>
        <taxon>Eurotiomycetidae</taxon>
        <taxon>Eurotiales</taxon>
        <taxon>Aspergillaceae</taxon>
        <taxon>Penicillium</taxon>
    </lineage>
</organism>
<dbReference type="PANTHER" id="PTHR40628">
    <property type="entry name" value="CHROMO DOMAIN-CONTAINING PROTEIN"/>
    <property type="match status" value="1"/>
</dbReference>
<name>A0A0A2JU89_PENEN</name>
<dbReference type="Proteomes" id="UP000030143">
    <property type="component" value="Unassembled WGS sequence"/>
</dbReference>
<proteinExistence type="predicted"/>
<gene>
    <name evidence="1" type="ORF">PEX2_093440</name>
</gene>